<evidence type="ECO:0000313" key="2">
    <source>
        <dbReference type="Proteomes" id="UP000031258"/>
    </source>
</evidence>
<proteinExistence type="predicted"/>
<comment type="caution">
    <text evidence="1">The sequence shown here is derived from an EMBL/GenBank/DDBJ whole genome shotgun (WGS) entry which is preliminary data.</text>
</comment>
<organism evidence="1 2">
    <name type="scientific">Candidatus Jidaibacter acanthamoebae</name>
    <dbReference type="NCBI Taxonomy" id="86105"/>
    <lineage>
        <taxon>Bacteria</taxon>
        <taxon>Pseudomonadati</taxon>
        <taxon>Pseudomonadota</taxon>
        <taxon>Alphaproteobacteria</taxon>
        <taxon>Rickettsiales</taxon>
        <taxon>Candidatus Midichloriaceae</taxon>
        <taxon>Candidatus Jidaibacter</taxon>
    </lineage>
</organism>
<name>A0A0C1MZS8_9RICK</name>
<sequence>MFIDGLYTKYVKILLWEPQFYYIINFIIAKVQQANLLLGH</sequence>
<accession>A0A0C1MZS8</accession>
<evidence type="ECO:0000313" key="1">
    <source>
        <dbReference type="EMBL" id="KIE05576.1"/>
    </source>
</evidence>
<gene>
    <name evidence="1" type="ORF">NF27_DP01200</name>
</gene>
<protein>
    <submittedName>
        <fullName evidence="1">Uncharacterized protein</fullName>
    </submittedName>
</protein>
<dbReference type="EMBL" id="JSWE01000092">
    <property type="protein sequence ID" value="KIE05576.1"/>
    <property type="molecule type" value="Genomic_DNA"/>
</dbReference>
<reference evidence="1 2" key="1">
    <citation type="submission" date="2014-11" db="EMBL/GenBank/DDBJ databases">
        <title>A Rickettsiales Symbiont of Amoebae With Ancient Features.</title>
        <authorList>
            <person name="Schulz F."/>
            <person name="Martijn J."/>
            <person name="Wascher F."/>
            <person name="Kostanjsek R."/>
            <person name="Ettema T.J."/>
            <person name="Horn M."/>
        </authorList>
    </citation>
    <scope>NUCLEOTIDE SEQUENCE [LARGE SCALE GENOMIC DNA]</scope>
    <source>
        <strain evidence="1 2">UWC36</strain>
    </source>
</reference>
<dbReference type="Proteomes" id="UP000031258">
    <property type="component" value="Unassembled WGS sequence"/>
</dbReference>
<dbReference type="AlphaFoldDB" id="A0A0C1MZS8"/>
<keyword evidence="2" id="KW-1185">Reference proteome</keyword>